<dbReference type="KEGG" id="cps:CPS_2791"/>
<gene>
    <name evidence="2" type="ordered locus">CPS_2791</name>
</gene>
<keyword evidence="1" id="KW-0732">Signal</keyword>
<evidence type="ECO:0000256" key="1">
    <source>
        <dbReference type="SAM" id="SignalP"/>
    </source>
</evidence>
<evidence type="ECO:0000313" key="2">
    <source>
        <dbReference type="EMBL" id="AAZ26248.1"/>
    </source>
</evidence>
<dbReference type="AlphaFoldDB" id="Q480L6"/>
<organism evidence="2 3">
    <name type="scientific">Colwellia psychrerythraea (strain 34H / ATCC BAA-681)</name>
    <name type="common">Vibrio psychroerythus</name>
    <dbReference type="NCBI Taxonomy" id="167879"/>
    <lineage>
        <taxon>Bacteria</taxon>
        <taxon>Pseudomonadati</taxon>
        <taxon>Pseudomonadota</taxon>
        <taxon>Gammaproteobacteria</taxon>
        <taxon>Alteromonadales</taxon>
        <taxon>Colwelliaceae</taxon>
        <taxon>Colwellia</taxon>
    </lineage>
</organism>
<evidence type="ECO:0000313" key="3">
    <source>
        <dbReference type="Proteomes" id="UP000000547"/>
    </source>
</evidence>
<protein>
    <submittedName>
        <fullName evidence="2">Uncharacterized protein</fullName>
    </submittedName>
</protein>
<feature type="chain" id="PRO_5004234223" evidence="1">
    <location>
        <begin position="25"/>
        <end position="103"/>
    </location>
</feature>
<dbReference type="HOGENOM" id="CLU_2258948_0_0_6"/>
<name>Q480L6_COLP3</name>
<feature type="signal peptide" evidence="1">
    <location>
        <begin position="1"/>
        <end position="24"/>
    </location>
</feature>
<dbReference type="EMBL" id="CP000083">
    <property type="protein sequence ID" value="AAZ26248.1"/>
    <property type="molecule type" value="Genomic_DNA"/>
</dbReference>
<accession>Q480L6</accession>
<dbReference type="Proteomes" id="UP000000547">
    <property type="component" value="Chromosome"/>
</dbReference>
<reference evidence="2" key="1">
    <citation type="journal article" date="2005" name="Proc. Natl. Acad. Sci. U.S.A.">
        <title>The psychrophilic lifestyle as revealed by the genome sequence of Colwellia psychrerythraea 34H through genomic and proteomic analyses.</title>
        <authorList>
            <person name="Methe B.A."/>
            <person name="Nelson K.E."/>
            <person name="Deming J.W."/>
            <person name="Momen B."/>
            <person name="Melamud E."/>
            <person name="Zhang X."/>
            <person name="Moult J."/>
            <person name="Madupu R."/>
            <person name="Nelson W.C."/>
            <person name="Dodson R.J."/>
            <person name="Brinkac L.M."/>
            <person name="Daugherty S.C."/>
            <person name="Durkin A.S."/>
            <person name="DeBoy R.T."/>
            <person name="Kolonay J.F."/>
            <person name="Sullivan S.A."/>
            <person name="Zhou L."/>
            <person name="Davidsen T.M."/>
            <person name="Wu M."/>
            <person name="Huston A.L."/>
            <person name="Lewis M."/>
            <person name="Weaver B."/>
            <person name="Weidman J.F."/>
            <person name="Khouri H."/>
            <person name="Utterback T.R."/>
            <person name="Feldblyum T.V."/>
            <person name="Fraser C.M."/>
        </authorList>
    </citation>
    <scope>NUCLEOTIDE SEQUENCE [LARGE SCALE GENOMIC DNA]</scope>
    <source>
        <strain evidence="2">34H</strain>
    </source>
</reference>
<sequence length="103" mass="11747">MTTHKAFALLYFLLCFCFLSTSYAQPCLAETDLTNEYNYQFSLEESLEETALLNSNSYIKPFDHATQLFKVKPVENHINHTLPCCNRGPPSNTLIKQQPILAT</sequence>
<proteinExistence type="predicted"/>